<dbReference type="Proteomes" id="UP001175211">
    <property type="component" value="Unassembled WGS sequence"/>
</dbReference>
<name>A0AA39J2T4_ARMTA</name>
<dbReference type="AlphaFoldDB" id="A0AA39J2T4"/>
<reference evidence="1" key="1">
    <citation type="submission" date="2023-06" db="EMBL/GenBank/DDBJ databases">
        <authorList>
            <consortium name="Lawrence Berkeley National Laboratory"/>
            <person name="Ahrendt S."/>
            <person name="Sahu N."/>
            <person name="Indic B."/>
            <person name="Wong-Bajracharya J."/>
            <person name="Merenyi Z."/>
            <person name="Ke H.-M."/>
            <person name="Monk M."/>
            <person name="Kocsube S."/>
            <person name="Drula E."/>
            <person name="Lipzen A."/>
            <person name="Balint B."/>
            <person name="Henrissat B."/>
            <person name="Andreopoulos B."/>
            <person name="Martin F.M."/>
            <person name="Harder C.B."/>
            <person name="Rigling D."/>
            <person name="Ford K.L."/>
            <person name="Foster G.D."/>
            <person name="Pangilinan J."/>
            <person name="Papanicolaou A."/>
            <person name="Barry K."/>
            <person name="LaButti K."/>
            <person name="Viragh M."/>
            <person name="Koriabine M."/>
            <person name="Yan M."/>
            <person name="Riley R."/>
            <person name="Champramary S."/>
            <person name="Plett K.L."/>
            <person name="Tsai I.J."/>
            <person name="Slot J."/>
            <person name="Sipos G."/>
            <person name="Plett J."/>
            <person name="Nagy L.G."/>
            <person name="Grigoriev I.V."/>
        </authorList>
    </citation>
    <scope>NUCLEOTIDE SEQUENCE</scope>
    <source>
        <strain evidence="1">CCBAS 213</strain>
    </source>
</reference>
<accession>A0AA39J2T4</accession>
<proteinExistence type="predicted"/>
<protein>
    <recommendedName>
        <fullName evidence="3">F-box domain-containing protein</fullName>
    </recommendedName>
</protein>
<keyword evidence="2" id="KW-1185">Reference proteome</keyword>
<evidence type="ECO:0008006" key="3">
    <source>
        <dbReference type="Google" id="ProtNLM"/>
    </source>
</evidence>
<dbReference type="RefSeq" id="XP_060321869.1">
    <property type="nucleotide sequence ID" value="XM_060481081.1"/>
</dbReference>
<evidence type="ECO:0000313" key="1">
    <source>
        <dbReference type="EMBL" id="KAK0435081.1"/>
    </source>
</evidence>
<comment type="caution">
    <text evidence="1">The sequence shown here is derived from an EMBL/GenBank/DDBJ whole genome shotgun (WGS) entry which is preliminary data.</text>
</comment>
<dbReference type="GeneID" id="85364629"/>
<sequence length="434" mass="49789">MESANSPSSDSYMLSARGDPPILGVMPEISTYIFSWVRIANERVRCYDTPWILSQVCQRWRDIALSYPELWSWVLIQEPRTFNFSGRVRQLEVSLLRSQSYSLRIQYNESGDPNAHLWAMLLDHCDHWRTIEIYLSTTDFTRRLPKPQRHTLPLLERFRLSRSFDSHIVTVFELDESILDILATAPRLHDIYVLGFRSPSSLNLPWSQLIKIDLMCGSPQNDISILRKAHNLQRLFLKDHMYNLDLFDPIVHTSLRELSAPQVYALPCFTFSALKVLFTLIAVGSTPSPTPIIHEFIAPLINMLKDTPTVEVLRLDFGHLTLNAFEAFSKSLAYPEADKPISHALLPHLVHLHLDIGFDLPMTHAFTAMVWSRWYVDQERAARLRKIFCVFFTETSSDGVELFTQMAGEGLKLYIPMCGSAVVGNSNDPYDSEV</sequence>
<gene>
    <name evidence="1" type="ORF">EV420DRAFT_1770763</name>
</gene>
<dbReference type="EMBL" id="JAUEPS010000162">
    <property type="protein sequence ID" value="KAK0435081.1"/>
    <property type="molecule type" value="Genomic_DNA"/>
</dbReference>
<organism evidence="1 2">
    <name type="scientific">Armillaria tabescens</name>
    <name type="common">Ringless honey mushroom</name>
    <name type="synonym">Agaricus tabescens</name>
    <dbReference type="NCBI Taxonomy" id="1929756"/>
    <lineage>
        <taxon>Eukaryota</taxon>
        <taxon>Fungi</taxon>
        <taxon>Dikarya</taxon>
        <taxon>Basidiomycota</taxon>
        <taxon>Agaricomycotina</taxon>
        <taxon>Agaricomycetes</taxon>
        <taxon>Agaricomycetidae</taxon>
        <taxon>Agaricales</taxon>
        <taxon>Marasmiineae</taxon>
        <taxon>Physalacriaceae</taxon>
        <taxon>Desarmillaria</taxon>
    </lineage>
</organism>
<evidence type="ECO:0000313" key="2">
    <source>
        <dbReference type="Proteomes" id="UP001175211"/>
    </source>
</evidence>